<keyword evidence="3" id="KW-1185">Reference proteome</keyword>
<dbReference type="RefSeq" id="WP_310293125.1">
    <property type="nucleotide sequence ID" value="NZ_BAAAWO010000001.1"/>
</dbReference>
<organism evidence="2 3">
    <name type="scientific">Paeniglutamicibacter sulfureus</name>
    <dbReference type="NCBI Taxonomy" id="43666"/>
    <lineage>
        <taxon>Bacteria</taxon>
        <taxon>Bacillati</taxon>
        <taxon>Actinomycetota</taxon>
        <taxon>Actinomycetes</taxon>
        <taxon>Micrococcales</taxon>
        <taxon>Micrococcaceae</taxon>
        <taxon>Paeniglutamicibacter</taxon>
    </lineage>
</organism>
<protein>
    <submittedName>
        <fullName evidence="2">Raffinose/stachyose/melibiose transport system substrate-binding protein</fullName>
    </submittedName>
</protein>
<dbReference type="PANTHER" id="PTHR43649">
    <property type="entry name" value="ARABINOSE-BINDING PROTEIN-RELATED"/>
    <property type="match status" value="1"/>
</dbReference>
<evidence type="ECO:0000256" key="1">
    <source>
        <dbReference type="SAM" id="SignalP"/>
    </source>
</evidence>
<dbReference type="Proteomes" id="UP001183817">
    <property type="component" value="Unassembled WGS sequence"/>
</dbReference>
<accession>A0ABU2BNR6</accession>
<feature type="signal peptide" evidence="1">
    <location>
        <begin position="1"/>
        <end position="24"/>
    </location>
</feature>
<dbReference type="Gene3D" id="3.40.190.10">
    <property type="entry name" value="Periplasmic binding protein-like II"/>
    <property type="match status" value="2"/>
</dbReference>
<dbReference type="EMBL" id="JAVDYI010000001">
    <property type="protein sequence ID" value="MDR7360294.1"/>
    <property type="molecule type" value="Genomic_DNA"/>
</dbReference>
<evidence type="ECO:0000313" key="2">
    <source>
        <dbReference type="EMBL" id="MDR7360294.1"/>
    </source>
</evidence>
<proteinExistence type="predicted"/>
<dbReference type="Pfam" id="PF01547">
    <property type="entry name" value="SBP_bac_1"/>
    <property type="match status" value="1"/>
</dbReference>
<feature type="chain" id="PRO_5045843020" evidence="1">
    <location>
        <begin position="25"/>
        <end position="454"/>
    </location>
</feature>
<dbReference type="SUPFAM" id="SSF53850">
    <property type="entry name" value="Periplasmic binding protein-like II"/>
    <property type="match status" value="1"/>
</dbReference>
<evidence type="ECO:0000313" key="3">
    <source>
        <dbReference type="Proteomes" id="UP001183817"/>
    </source>
</evidence>
<keyword evidence="1" id="KW-0732">Signal</keyword>
<reference evidence="2 3" key="1">
    <citation type="submission" date="2023-07" db="EMBL/GenBank/DDBJ databases">
        <title>Sequencing the genomes of 1000 actinobacteria strains.</title>
        <authorList>
            <person name="Klenk H.-P."/>
        </authorList>
    </citation>
    <scope>NUCLEOTIDE SEQUENCE [LARGE SCALE GENOMIC DNA]</scope>
    <source>
        <strain evidence="2 3">DSM 20167</strain>
    </source>
</reference>
<dbReference type="PANTHER" id="PTHR43649:SF12">
    <property type="entry name" value="DIACETYLCHITOBIOSE BINDING PROTEIN DASA"/>
    <property type="match status" value="1"/>
</dbReference>
<gene>
    <name evidence="2" type="ORF">J2S64_003985</name>
</gene>
<dbReference type="PROSITE" id="PS51257">
    <property type="entry name" value="PROKAR_LIPOPROTEIN"/>
    <property type="match status" value="1"/>
</dbReference>
<dbReference type="InterPro" id="IPR006059">
    <property type="entry name" value="SBP"/>
</dbReference>
<sequence>MKPRGKTLTGALAAAAALALTLSACTPGSEAPTSSAPLTSAPVETDVSKMGEQTLTVWDQEVRGGQNEQMTKLNAAFEDKYPNVTIERNSQSFEDLGKTLRLALSGNDAPDVVQANNGRNTMGSFVKAGQLLPLDAWAQAYGWTERFPASVLKYSQYSTDGTTFGSGSVYGLPQVGEVVGVFYSKKKLQSLGLDVPSDWAGFESATATAKDKGETPLLLGNIEKWPAGHVFGPLQGAKAPAEDIEKLGFGNAGSTWNTPENEAAAAELADWNAKGYFNEGVNGTEYDAAWQNLAKGEGVFLMGGSWMAADLADAMGEDVGFFAPPATAGTGAHTTGGTGLPFTVTSKTENPDLAAAYIDFITNDEAMAVLADTGNLPVINTQKYAPASGVLKDVYTEFETVTTKGALLPYLDYATPSMGDTLGDSLQGLLAGKLDAKAFTDAMEADYAGFTQGK</sequence>
<dbReference type="InterPro" id="IPR050490">
    <property type="entry name" value="Bact_solute-bd_prot1"/>
</dbReference>
<name>A0ABU2BNR6_9MICC</name>
<comment type="caution">
    <text evidence="2">The sequence shown here is derived from an EMBL/GenBank/DDBJ whole genome shotgun (WGS) entry which is preliminary data.</text>
</comment>